<dbReference type="PANTHER" id="PTHR33371:SF4">
    <property type="entry name" value="INTERMEMBRANE PHOSPHOLIPID TRANSPORT SYSTEM BINDING PROTEIN MLAD"/>
    <property type="match status" value="1"/>
</dbReference>
<feature type="domain" description="Mce/MlaD" evidence="1">
    <location>
        <begin position="30"/>
        <end position="110"/>
    </location>
</feature>
<name>A0ABR4ZNL9_9NOCA</name>
<evidence type="ECO:0000259" key="1">
    <source>
        <dbReference type="Pfam" id="PF02470"/>
    </source>
</evidence>
<evidence type="ECO:0000313" key="3">
    <source>
        <dbReference type="Proteomes" id="UP000031364"/>
    </source>
</evidence>
<proteinExistence type="predicted"/>
<dbReference type="Proteomes" id="UP000031364">
    <property type="component" value="Unassembled WGS sequence"/>
</dbReference>
<evidence type="ECO:0000313" key="2">
    <source>
        <dbReference type="EMBL" id="KIA66800.1"/>
    </source>
</evidence>
<dbReference type="InterPro" id="IPR003399">
    <property type="entry name" value="Mce/MlaD"/>
</dbReference>
<dbReference type="EMBL" id="JNFP01000001">
    <property type="protein sequence ID" value="KIA66800.1"/>
    <property type="molecule type" value="Genomic_DNA"/>
</dbReference>
<reference evidence="2 3" key="1">
    <citation type="journal article" date="2014" name="Int. J. Syst. Evol. Microbiol.">
        <title>Nocardia vulneris sp. nov., isolated from wounds of human patients in North America.</title>
        <authorList>
            <person name="Lasker B.A."/>
            <person name="Bell M."/>
            <person name="Klenk H.P."/>
            <person name="Sproer C."/>
            <person name="Schumann C."/>
            <person name="Schumann P."/>
            <person name="Brown J.M."/>
        </authorList>
    </citation>
    <scope>NUCLEOTIDE SEQUENCE [LARGE SCALE GENOMIC DNA]</scope>
    <source>
        <strain evidence="2 3">W9851</strain>
    </source>
</reference>
<gene>
    <name evidence="2" type="ORF">FG87_01465</name>
</gene>
<accession>A0ABR4ZNL9</accession>
<sequence length="344" mass="35611">MLACTALTLVAGCRPDPANLTLPGSGAQGPTYSIRIQFANALNLPAHARVMADGVQIGALSSVSVVDPTADASGSVISEVAIRAAVQVPAAAKAQLRQDTILGDVYIGLDLPAASTGPYLAPNALLPITQTEPALQIEDVLAGLATFVSGGALRSAQDTVNDINAALPADPADTRRLADVLKRDLIDVAAHTADVGAFLDSVDVNARLLLDNRAQFDEILTAQGVVDITEIAQSLIHVIGVIGALGGIAHALAWLAPLLTAGDATARAFVPMVLNTGRPLNLSAPSNLNRLVEFLRDKLIPWVQRPTVNVFGVEVTGTESAAQPSAGDQADRIVATLRMIGMVR</sequence>
<dbReference type="InterPro" id="IPR052336">
    <property type="entry name" value="MlaD_Phospholipid_Transporter"/>
</dbReference>
<protein>
    <recommendedName>
        <fullName evidence="1">Mce/MlaD domain-containing protein</fullName>
    </recommendedName>
</protein>
<organism evidence="2 3">
    <name type="scientific">Nocardia vulneris</name>
    <dbReference type="NCBI Taxonomy" id="1141657"/>
    <lineage>
        <taxon>Bacteria</taxon>
        <taxon>Bacillati</taxon>
        <taxon>Actinomycetota</taxon>
        <taxon>Actinomycetes</taxon>
        <taxon>Mycobacteriales</taxon>
        <taxon>Nocardiaceae</taxon>
        <taxon>Nocardia</taxon>
    </lineage>
</organism>
<dbReference type="Pfam" id="PF02470">
    <property type="entry name" value="MlaD"/>
    <property type="match status" value="1"/>
</dbReference>
<keyword evidence="3" id="KW-1185">Reference proteome</keyword>
<dbReference type="PANTHER" id="PTHR33371">
    <property type="entry name" value="INTERMEMBRANE PHOSPHOLIPID TRANSPORT SYSTEM BINDING PROTEIN MLAD-RELATED"/>
    <property type="match status" value="1"/>
</dbReference>
<comment type="caution">
    <text evidence="2">The sequence shown here is derived from an EMBL/GenBank/DDBJ whole genome shotgun (WGS) entry which is preliminary data.</text>
</comment>